<comment type="catalytic activity">
    <reaction evidence="5">
        <text>GTP + H2O = GDP + phosphate + H(+)</text>
        <dbReference type="Rhea" id="RHEA:19669"/>
        <dbReference type="ChEBI" id="CHEBI:15377"/>
        <dbReference type="ChEBI" id="CHEBI:15378"/>
        <dbReference type="ChEBI" id="CHEBI:37565"/>
        <dbReference type="ChEBI" id="CHEBI:43474"/>
        <dbReference type="ChEBI" id="CHEBI:58189"/>
    </reaction>
    <physiologicalReaction direction="left-to-right" evidence="5">
        <dbReference type="Rhea" id="RHEA:19670"/>
    </physiologicalReaction>
</comment>
<evidence type="ECO:0000256" key="1">
    <source>
        <dbReference type="ARBA" id="ARBA00022741"/>
    </source>
</evidence>
<dbReference type="PANTHER" id="PTHR13748:SF62">
    <property type="entry name" value="COBW DOMAIN-CONTAINING PROTEIN"/>
    <property type="match status" value="1"/>
</dbReference>
<dbReference type="KEGG" id="mgo:AFA91_33080"/>
<evidence type="ECO:0000256" key="2">
    <source>
        <dbReference type="ARBA" id="ARBA00022801"/>
    </source>
</evidence>
<dbReference type="SUPFAM" id="SSF90002">
    <property type="entry name" value="Hypothetical protein YjiA, C-terminal domain"/>
    <property type="match status" value="1"/>
</dbReference>
<evidence type="ECO:0000313" key="8">
    <source>
        <dbReference type="Proteomes" id="UP000062255"/>
    </source>
</evidence>
<dbReference type="Pfam" id="PF07683">
    <property type="entry name" value="CobW_C"/>
    <property type="match status" value="1"/>
</dbReference>
<dbReference type="Pfam" id="PF02492">
    <property type="entry name" value="cobW"/>
    <property type="match status" value="1"/>
</dbReference>
<keyword evidence="3" id="KW-0143">Chaperone</keyword>
<dbReference type="STRING" id="134601.AFA91_33080"/>
<dbReference type="AlphaFoldDB" id="A0A0K0XEY4"/>
<dbReference type="PATRIC" id="fig|134601.6.peg.6849"/>
<dbReference type="CDD" id="cd03112">
    <property type="entry name" value="CobW-like"/>
    <property type="match status" value="1"/>
</dbReference>
<keyword evidence="2" id="KW-0378">Hydrolase</keyword>
<dbReference type="PANTHER" id="PTHR13748">
    <property type="entry name" value="COBW-RELATED"/>
    <property type="match status" value="1"/>
</dbReference>
<dbReference type="Gene3D" id="3.40.50.300">
    <property type="entry name" value="P-loop containing nucleotide triphosphate hydrolases"/>
    <property type="match status" value="1"/>
</dbReference>
<reference evidence="7 8" key="1">
    <citation type="submission" date="2015-07" db="EMBL/GenBank/DDBJ databases">
        <title>Complete genome sequence of Mycobacterium goodii X7B, a facultative thermophilic biodesulfurizing bacterium.</title>
        <authorList>
            <person name="Yu B."/>
            <person name="Li F."/>
            <person name="Xu P."/>
        </authorList>
    </citation>
    <scope>NUCLEOTIDE SEQUENCE [LARGE SCALE GENOMIC DNA]</scope>
    <source>
        <strain evidence="7 8">X7B</strain>
    </source>
</reference>
<dbReference type="Gene3D" id="3.30.1220.10">
    <property type="entry name" value="CobW-like, C-terminal domain"/>
    <property type="match status" value="1"/>
</dbReference>
<sequence length="335" mass="36283">MGRVRTTGSVPVLALAGYLGAGKTTLLNHLLRNSRGVRIGALVNDFGAVNIDAMLVAGQVDAMAGLTNGCICCAVDADEAGEMLGKLAAVKPRLDLIVVEASGLAEPAALARTIAMADDKRYHYAGLVLVVDAVEATRAELGNNVQVADLVVVNKADQVSDAELEAIRAKITAVNDRVPLLLTEFGRIDPELLIDPPQQIPRAAQLSLDEMLWETYEHDDHEHARFQSVEFATSTPINPRRFMDFLKNRPAGMYRAKGFVDFGPAGEGRKFVLQLVGASLRFERSRWDDGEPRRTSLVLIGTDMSVDTVHGALRDCVATEPPDDRAILGVQRYVV</sequence>
<evidence type="ECO:0000256" key="3">
    <source>
        <dbReference type="ARBA" id="ARBA00023186"/>
    </source>
</evidence>
<dbReference type="InterPro" id="IPR011629">
    <property type="entry name" value="CobW-like_C"/>
</dbReference>
<dbReference type="GO" id="GO:0016787">
    <property type="term" value="F:hydrolase activity"/>
    <property type="evidence" value="ECO:0007669"/>
    <property type="project" value="UniProtKB-KW"/>
</dbReference>
<protein>
    <submittedName>
        <fullName evidence="7">Cobalamin biosynthesis protein</fullName>
    </submittedName>
</protein>
<name>A0A0K0XEY4_MYCGD</name>
<keyword evidence="1" id="KW-0547">Nucleotide-binding</keyword>
<gene>
    <name evidence="7" type="ORF">AFA91_33080</name>
</gene>
<dbReference type="EMBL" id="CP012150">
    <property type="protein sequence ID" value="AKS35941.1"/>
    <property type="molecule type" value="Genomic_DNA"/>
</dbReference>
<dbReference type="SUPFAM" id="SSF52540">
    <property type="entry name" value="P-loop containing nucleoside triphosphate hydrolases"/>
    <property type="match status" value="1"/>
</dbReference>
<accession>A0A0K0XEY4</accession>
<dbReference type="InterPro" id="IPR003495">
    <property type="entry name" value="CobW/HypB/UreG_nucleotide-bd"/>
</dbReference>
<dbReference type="Proteomes" id="UP000062255">
    <property type="component" value="Chromosome"/>
</dbReference>
<evidence type="ECO:0000259" key="6">
    <source>
        <dbReference type="SMART" id="SM00833"/>
    </source>
</evidence>
<dbReference type="InterPro" id="IPR051316">
    <property type="entry name" value="Zinc-reg_GTPase_activator"/>
</dbReference>
<evidence type="ECO:0000256" key="4">
    <source>
        <dbReference type="ARBA" id="ARBA00034320"/>
    </source>
</evidence>
<proteinExistence type="inferred from homology"/>
<dbReference type="GO" id="GO:0005737">
    <property type="term" value="C:cytoplasm"/>
    <property type="evidence" value="ECO:0007669"/>
    <property type="project" value="TreeGrafter"/>
</dbReference>
<evidence type="ECO:0000313" key="7">
    <source>
        <dbReference type="EMBL" id="AKS35941.1"/>
    </source>
</evidence>
<dbReference type="InterPro" id="IPR036627">
    <property type="entry name" value="CobW-likC_sf"/>
</dbReference>
<dbReference type="InterPro" id="IPR027417">
    <property type="entry name" value="P-loop_NTPase"/>
</dbReference>
<dbReference type="GO" id="GO:0000166">
    <property type="term" value="F:nucleotide binding"/>
    <property type="evidence" value="ECO:0007669"/>
    <property type="project" value="UniProtKB-KW"/>
</dbReference>
<dbReference type="SMART" id="SM00833">
    <property type="entry name" value="CobW_C"/>
    <property type="match status" value="1"/>
</dbReference>
<comment type="similarity">
    <text evidence="4">Belongs to the SIMIBI class G3E GTPase family. ZNG1 subfamily.</text>
</comment>
<feature type="domain" description="CobW C-terminal" evidence="6">
    <location>
        <begin position="226"/>
        <end position="317"/>
    </location>
</feature>
<organism evidence="7 8">
    <name type="scientific">Mycolicibacterium goodii</name>
    <name type="common">Mycobacterium goodii</name>
    <dbReference type="NCBI Taxonomy" id="134601"/>
    <lineage>
        <taxon>Bacteria</taxon>
        <taxon>Bacillati</taxon>
        <taxon>Actinomycetota</taxon>
        <taxon>Actinomycetes</taxon>
        <taxon>Mycobacteriales</taxon>
        <taxon>Mycobacteriaceae</taxon>
        <taxon>Mycolicibacterium</taxon>
    </lineage>
</organism>
<evidence type="ECO:0000256" key="5">
    <source>
        <dbReference type="ARBA" id="ARBA00049117"/>
    </source>
</evidence>